<evidence type="ECO:0000313" key="2">
    <source>
        <dbReference type="Proteomes" id="UP000182135"/>
    </source>
</evidence>
<sequence length="84" mass="9363">MNKGKIIDNLDKASKILNFNLFNLHSCCNILKSLLLGDGSSLPNNEKDASNELLNLMYEDLEELDNIALILKSLDKTEVNKIGN</sequence>
<name>A0A1I2KTE0_9CLOT</name>
<keyword evidence="2" id="KW-1185">Reference proteome</keyword>
<evidence type="ECO:0000313" key="1">
    <source>
        <dbReference type="EMBL" id="SFF68166.1"/>
    </source>
</evidence>
<reference evidence="1 2" key="1">
    <citation type="submission" date="2016-10" db="EMBL/GenBank/DDBJ databases">
        <authorList>
            <person name="de Groot N.N."/>
        </authorList>
    </citation>
    <scope>NUCLEOTIDE SEQUENCE [LARGE SCALE GENOMIC DNA]</scope>
    <source>
        <strain evidence="1 2">NLAE-zl-G419</strain>
    </source>
</reference>
<dbReference type="EMBL" id="FOOE01000006">
    <property type="protein sequence ID" value="SFF68166.1"/>
    <property type="molecule type" value="Genomic_DNA"/>
</dbReference>
<accession>A0A1I2KTE0</accession>
<dbReference type="AlphaFoldDB" id="A0A1I2KTE0"/>
<protein>
    <submittedName>
        <fullName evidence="1">Uncharacterized protein</fullName>
    </submittedName>
</protein>
<dbReference type="Proteomes" id="UP000182135">
    <property type="component" value="Unassembled WGS sequence"/>
</dbReference>
<dbReference type="RefSeq" id="WP_074844999.1">
    <property type="nucleotide sequence ID" value="NZ_FOOE01000006.1"/>
</dbReference>
<proteinExistence type="predicted"/>
<dbReference type="STRING" id="1529.SAMN04487885_106120"/>
<organism evidence="1 2">
    <name type="scientific">Clostridium cadaveris</name>
    <dbReference type="NCBI Taxonomy" id="1529"/>
    <lineage>
        <taxon>Bacteria</taxon>
        <taxon>Bacillati</taxon>
        <taxon>Bacillota</taxon>
        <taxon>Clostridia</taxon>
        <taxon>Eubacteriales</taxon>
        <taxon>Clostridiaceae</taxon>
        <taxon>Clostridium</taxon>
    </lineage>
</organism>
<gene>
    <name evidence="1" type="ORF">SAMN04487885_106120</name>
</gene>